<keyword evidence="3" id="KW-1185">Reference proteome</keyword>
<reference evidence="2 3" key="1">
    <citation type="submission" date="2023-07" db="EMBL/GenBank/DDBJ databases">
        <title>Sorghum-associated microbial communities from plants grown in Nebraska, USA.</title>
        <authorList>
            <person name="Schachtman D."/>
        </authorList>
    </citation>
    <scope>NUCLEOTIDE SEQUENCE [LARGE SCALE GENOMIC DNA]</scope>
    <source>
        <strain evidence="2 3">BE167</strain>
    </source>
</reference>
<feature type="transmembrane region" description="Helical" evidence="1">
    <location>
        <begin position="24"/>
        <end position="48"/>
    </location>
</feature>
<name>A0ABU1UHE5_9MICC</name>
<gene>
    <name evidence="2" type="ORF">J2X01_003932</name>
</gene>
<feature type="transmembrane region" description="Helical" evidence="1">
    <location>
        <begin position="129"/>
        <end position="151"/>
    </location>
</feature>
<accession>A0ABU1UHE5</accession>
<protein>
    <submittedName>
        <fullName evidence="2">Energy-converting hydrogenase Eha subunit E</fullName>
    </submittedName>
</protein>
<evidence type="ECO:0000313" key="2">
    <source>
        <dbReference type="EMBL" id="MDR7084619.1"/>
    </source>
</evidence>
<keyword evidence="1" id="KW-0472">Membrane</keyword>
<organism evidence="2 3">
    <name type="scientific">Arthrobacter ginsengisoli</name>
    <dbReference type="NCBI Taxonomy" id="1356565"/>
    <lineage>
        <taxon>Bacteria</taxon>
        <taxon>Bacillati</taxon>
        <taxon>Actinomycetota</taxon>
        <taxon>Actinomycetes</taxon>
        <taxon>Micrococcales</taxon>
        <taxon>Micrococcaceae</taxon>
        <taxon>Arthrobacter</taxon>
    </lineage>
</organism>
<sequence>MKLANHDARLQNGRRKIVSKTDALVLMIASVAVALFTTGMTVSGLIGYTRGPVALALPVATAHHAATGLTQGATGHFTTLEASIPELPSGPATLLAWADSLNQMGFLAVLALVFLLAHRLRSEILFTPASAWIVASCGAILALCGTVGQVLDSSARSRLAEMIGVNARTPGESHIFWAHFNVAPFVVGIVLVLVAGVFQFGRGLQKDTEGLV</sequence>
<keyword evidence="1" id="KW-1133">Transmembrane helix</keyword>
<comment type="caution">
    <text evidence="2">The sequence shown here is derived from an EMBL/GenBank/DDBJ whole genome shotgun (WGS) entry which is preliminary data.</text>
</comment>
<evidence type="ECO:0000256" key="1">
    <source>
        <dbReference type="SAM" id="Phobius"/>
    </source>
</evidence>
<keyword evidence="1" id="KW-0812">Transmembrane</keyword>
<feature type="transmembrane region" description="Helical" evidence="1">
    <location>
        <begin position="175"/>
        <end position="198"/>
    </location>
</feature>
<dbReference type="EMBL" id="JAVDVQ010000027">
    <property type="protein sequence ID" value="MDR7084619.1"/>
    <property type="molecule type" value="Genomic_DNA"/>
</dbReference>
<proteinExistence type="predicted"/>
<evidence type="ECO:0000313" key="3">
    <source>
        <dbReference type="Proteomes" id="UP001252243"/>
    </source>
</evidence>
<dbReference type="Proteomes" id="UP001252243">
    <property type="component" value="Unassembled WGS sequence"/>
</dbReference>
<dbReference type="RefSeq" id="WP_310061317.1">
    <property type="nucleotide sequence ID" value="NZ_JAVDVQ010000027.1"/>
</dbReference>
<feature type="transmembrane region" description="Helical" evidence="1">
    <location>
        <begin position="94"/>
        <end position="117"/>
    </location>
</feature>